<sequence length="269" mass="30676">MEDNECFNNFEIKLMDIVNQSHQLGDPYLDRRIKQRIMRSLPDRFESKVTALEENSGYKDMKPSEVIGRLLTYESRKAPSSTPPKKQKGNALKASKVEKEESDDSDKNMALLMRRFKKFYKSEKKGFGSKGQDLKKKAPFKKFEPRQEKSKRKGIQCYDCGGRGHIAPDCGNLKNKKGKVMATTWSGSDDSNDGDKSSDDKELMANFIAFASSHKSKGSSEEKEGSQEEIDSSENDSLSNSTNRHVEKIDLEDFMIKFESSRLKNKREI</sequence>
<reference evidence="4" key="1">
    <citation type="journal article" date="2022" name="Plant J.">
        <title>Strategies of tolerance reflected in two North American maple genomes.</title>
        <authorList>
            <person name="McEvoy S.L."/>
            <person name="Sezen U.U."/>
            <person name="Trouern-Trend A."/>
            <person name="McMahon S.M."/>
            <person name="Schaberg P.G."/>
            <person name="Yang J."/>
            <person name="Wegrzyn J.L."/>
            <person name="Swenson N.G."/>
        </authorList>
    </citation>
    <scope>NUCLEOTIDE SEQUENCE</scope>
    <source>
        <strain evidence="4">NS2018</strain>
    </source>
</reference>
<dbReference type="Proteomes" id="UP001168877">
    <property type="component" value="Unassembled WGS sequence"/>
</dbReference>
<dbReference type="EMBL" id="JAUESC010000385">
    <property type="protein sequence ID" value="KAK0578051.1"/>
    <property type="molecule type" value="Genomic_DNA"/>
</dbReference>
<comment type="caution">
    <text evidence="4">The sequence shown here is derived from an EMBL/GenBank/DDBJ whole genome shotgun (WGS) entry which is preliminary data.</text>
</comment>
<feature type="domain" description="CCHC-type" evidence="3">
    <location>
        <begin position="157"/>
        <end position="170"/>
    </location>
</feature>
<evidence type="ECO:0000256" key="1">
    <source>
        <dbReference type="PROSITE-ProRule" id="PRU00047"/>
    </source>
</evidence>
<dbReference type="GO" id="GO:0003676">
    <property type="term" value="F:nucleic acid binding"/>
    <property type="evidence" value="ECO:0007669"/>
    <property type="project" value="InterPro"/>
</dbReference>
<feature type="region of interest" description="Disordered" evidence="2">
    <location>
        <begin position="125"/>
        <end position="199"/>
    </location>
</feature>
<dbReference type="GO" id="GO:0008270">
    <property type="term" value="F:zinc ion binding"/>
    <property type="evidence" value="ECO:0007669"/>
    <property type="project" value="UniProtKB-KW"/>
</dbReference>
<dbReference type="PROSITE" id="PS50158">
    <property type="entry name" value="ZF_CCHC"/>
    <property type="match status" value="1"/>
</dbReference>
<accession>A0AA39VFF4</accession>
<organism evidence="4 5">
    <name type="scientific">Acer saccharum</name>
    <name type="common">Sugar maple</name>
    <dbReference type="NCBI Taxonomy" id="4024"/>
    <lineage>
        <taxon>Eukaryota</taxon>
        <taxon>Viridiplantae</taxon>
        <taxon>Streptophyta</taxon>
        <taxon>Embryophyta</taxon>
        <taxon>Tracheophyta</taxon>
        <taxon>Spermatophyta</taxon>
        <taxon>Magnoliopsida</taxon>
        <taxon>eudicotyledons</taxon>
        <taxon>Gunneridae</taxon>
        <taxon>Pentapetalae</taxon>
        <taxon>rosids</taxon>
        <taxon>malvids</taxon>
        <taxon>Sapindales</taxon>
        <taxon>Sapindaceae</taxon>
        <taxon>Hippocastanoideae</taxon>
        <taxon>Acereae</taxon>
        <taxon>Acer</taxon>
    </lineage>
</organism>
<proteinExistence type="predicted"/>
<keyword evidence="5" id="KW-1185">Reference proteome</keyword>
<evidence type="ECO:0000259" key="3">
    <source>
        <dbReference type="PROSITE" id="PS50158"/>
    </source>
</evidence>
<dbReference type="SUPFAM" id="SSF57756">
    <property type="entry name" value="Retrovirus zinc finger-like domains"/>
    <property type="match status" value="1"/>
</dbReference>
<dbReference type="Gene3D" id="4.10.60.10">
    <property type="entry name" value="Zinc finger, CCHC-type"/>
    <property type="match status" value="1"/>
</dbReference>
<gene>
    <name evidence="4" type="ORF">LWI29_004251</name>
</gene>
<dbReference type="InterPro" id="IPR001878">
    <property type="entry name" value="Znf_CCHC"/>
</dbReference>
<evidence type="ECO:0000256" key="2">
    <source>
        <dbReference type="SAM" id="MobiDB-lite"/>
    </source>
</evidence>
<protein>
    <recommendedName>
        <fullName evidence="3">CCHC-type domain-containing protein</fullName>
    </recommendedName>
</protein>
<name>A0AA39VFF4_ACESA</name>
<dbReference type="InterPro" id="IPR036875">
    <property type="entry name" value="Znf_CCHC_sf"/>
</dbReference>
<evidence type="ECO:0000313" key="5">
    <source>
        <dbReference type="Proteomes" id="UP001168877"/>
    </source>
</evidence>
<keyword evidence="1" id="KW-0863">Zinc-finger</keyword>
<keyword evidence="1" id="KW-0862">Zinc</keyword>
<reference evidence="4" key="2">
    <citation type="submission" date="2023-06" db="EMBL/GenBank/DDBJ databases">
        <authorList>
            <person name="Swenson N.G."/>
            <person name="Wegrzyn J.L."/>
            <person name="Mcevoy S.L."/>
        </authorList>
    </citation>
    <scope>NUCLEOTIDE SEQUENCE</scope>
    <source>
        <strain evidence="4">NS2018</strain>
        <tissue evidence="4">Leaf</tissue>
    </source>
</reference>
<keyword evidence="1" id="KW-0479">Metal-binding</keyword>
<evidence type="ECO:0000313" key="4">
    <source>
        <dbReference type="EMBL" id="KAK0578051.1"/>
    </source>
</evidence>
<feature type="compositionally biased region" description="Basic and acidic residues" evidence="2">
    <location>
        <begin position="125"/>
        <end position="148"/>
    </location>
</feature>
<feature type="region of interest" description="Disordered" evidence="2">
    <location>
        <begin position="70"/>
        <end position="108"/>
    </location>
</feature>
<feature type="region of interest" description="Disordered" evidence="2">
    <location>
        <begin position="212"/>
        <end position="246"/>
    </location>
</feature>
<dbReference type="AlphaFoldDB" id="A0AA39VFF4"/>